<evidence type="ECO:0000313" key="8">
    <source>
        <dbReference type="Proteomes" id="UP001501523"/>
    </source>
</evidence>
<keyword evidence="3 7" id="KW-0067">ATP-binding</keyword>
<name>A0ABN1IBS8_9GAMM</name>
<dbReference type="Pfam" id="PF00005">
    <property type="entry name" value="ABC_tran"/>
    <property type="match status" value="2"/>
</dbReference>
<keyword evidence="1" id="KW-0677">Repeat</keyword>
<keyword evidence="8" id="KW-1185">Reference proteome</keyword>
<dbReference type="PROSITE" id="PS00211">
    <property type="entry name" value="ABC_TRANSPORTER_1"/>
    <property type="match status" value="2"/>
</dbReference>
<keyword evidence="2" id="KW-0547">Nucleotide-binding</keyword>
<evidence type="ECO:0000313" key="7">
    <source>
        <dbReference type="EMBL" id="GAA0705267.1"/>
    </source>
</evidence>
<dbReference type="PANTHER" id="PTHR19211">
    <property type="entry name" value="ATP-BINDING TRANSPORT PROTEIN-RELATED"/>
    <property type="match status" value="1"/>
</dbReference>
<dbReference type="InterPro" id="IPR032781">
    <property type="entry name" value="ABC_tran_Xtn"/>
</dbReference>
<proteinExistence type="predicted"/>
<dbReference type="EMBL" id="BAAAEU010000001">
    <property type="protein sequence ID" value="GAA0705267.1"/>
    <property type="molecule type" value="Genomic_DNA"/>
</dbReference>
<dbReference type="SMART" id="SM00382">
    <property type="entry name" value="AAA"/>
    <property type="match status" value="2"/>
</dbReference>
<sequence length="628" mass="68769">MLRFDNLNLRRGSRLLLNGANFLIHPGWRVGLTGRNGSGKSSLLALIGGELAPDGGDFGRPRDWTLAHVRQQTDASARSALDHVLDGDAEFRFLERELVSAEADHDAGRQATLHERLHAIGGYAARARAGELLHGLGFGPGDEVRAVSEFSGGWRMRLNLAQALMCRSDLLLLDEPTNHLDLDAVLWLEEWLRRYAGTLIVVSHDREFLDHVVSHVLHIADANAELFAGGVSAFERKRAERMAQQQIAHERQQAERARLQRFVDRFKAKATKARQAQSRVKALERMTEIAAVRAESGIEFEFATPDALPDPLLTLDDAAIGYGQRRIVERVKLSLRPGDRIGLLGANGAGKSTLIKTIAGTLAPLAGKRQSNRGLAIGYFAQHQVEQLDSEATPVQHLLRLQPALGEQGARDFLGTFGFAGERALAEVRGFSGGEKARLALALIVFARPNLLLLDEPTNHLDIDTREALAEALQDFAGAVVLVAHDRGLLRAVCDDYLLVRDNEVQPFNGDLDDYARLVLRGVPLSNAAPTDSAGDSRRDARRDRAEQRARVAPLKNEVARIEKRIATLESERAGVQAELADPALYESGRGDRVADLVRRQGQFAQDIAALEDAWLEAHAALEAAAQG</sequence>
<feature type="domain" description="ABC transporter" evidence="6">
    <location>
        <begin position="2"/>
        <end position="246"/>
    </location>
</feature>
<dbReference type="PANTHER" id="PTHR19211:SF14">
    <property type="entry name" value="ATP-BINDING CASSETTE SUB-FAMILY F MEMBER 1"/>
    <property type="match status" value="1"/>
</dbReference>
<evidence type="ECO:0000256" key="1">
    <source>
        <dbReference type="ARBA" id="ARBA00022737"/>
    </source>
</evidence>
<feature type="domain" description="ABC transporter" evidence="6">
    <location>
        <begin position="313"/>
        <end position="528"/>
    </location>
</feature>
<feature type="coiled-coil region" evidence="4">
    <location>
        <begin position="552"/>
        <end position="579"/>
    </location>
</feature>
<evidence type="ECO:0000256" key="2">
    <source>
        <dbReference type="ARBA" id="ARBA00022741"/>
    </source>
</evidence>
<dbReference type="InterPro" id="IPR032524">
    <property type="entry name" value="ABC_tran_C"/>
</dbReference>
<evidence type="ECO:0000256" key="4">
    <source>
        <dbReference type="SAM" id="Coils"/>
    </source>
</evidence>
<dbReference type="CDD" id="cd03221">
    <property type="entry name" value="ABCF_EF-3"/>
    <property type="match status" value="2"/>
</dbReference>
<dbReference type="InterPro" id="IPR017871">
    <property type="entry name" value="ABC_transporter-like_CS"/>
</dbReference>
<dbReference type="Pfam" id="PF16326">
    <property type="entry name" value="ABC_tran_CTD"/>
    <property type="match status" value="1"/>
</dbReference>
<dbReference type="InterPro" id="IPR003593">
    <property type="entry name" value="AAA+_ATPase"/>
</dbReference>
<protein>
    <submittedName>
        <fullName evidence="7">ATP-binding cassette domain-containing protein</fullName>
    </submittedName>
</protein>
<dbReference type="Gene3D" id="3.40.50.300">
    <property type="entry name" value="P-loop containing nucleotide triphosphate hydrolases"/>
    <property type="match status" value="2"/>
</dbReference>
<keyword evidence="4" id="KW-0175">Coiled coil</keyword>
<dbReference type="GO" id="GO:0005524">
    <property type="term" value="F:ATP binding"/>
    <property type="evidence" value="ECO:0007669"/>
    <property type="project" value="UniProtKB-KW"/>
</dbReference>
<dbReference type="InterPro" id="IPR037118">
    <property type="entry name" value="Val-tRNA_synth_C_sf"/>
</dbReference>
<organism evidence="7 8">
    <name type="scientific">Dokdonella soli</name>
    <dbReference type="NCBI Taxonomy" id="529810"/>
    <lineage>
        <taxon>Bacteria</taxon>
        <taxon>Pseudomonadati</taxon>
        <taxon>Pseudomonadota</taxon>
        <taxon>Gammaproteobacteria</taxon>
        <taxon>Lysobacterales</taxon>
        <taxon>Rhodanobacteraceae</taxon>
        <taxon>Dokdonella</taxon>
    </lineage>
</organism>
<accession>A0ABN1IBS8</accession>
<dbReference type="Proteomes" id="UP001501523">
    <property type="component" value="Unassembled WGS sequence"/>
</dbReference>
<comment type="caution">
    <text evidence="7">The sequence shown here is derived from an EMBL/GenBank/DDBJ whole genome shotgun (WGS) entry which is preliminary data.</text>
</comment>
<evidence type="ECO:0000256" key="3">
    <source>
        <dbReference type="ARBA" id="ARBA00022840"/>
    </source>
</evidence>
<dbReference type="Pfam" id="PF12848">
    <property type="entry name" value="ABC_tran_Xtn"/>
    <property type="match status" value="1"/>
</dbReference>
<evidence type="ECO:0000256" key="5">
    <source>
        <dbReference type="SAM" id="MobiDB-lite"/>
    </source>
</evidence>
<dbReference type="InterPro" id="IPR027417">
    <property type="entry name" value="P-loop_NTPase"/>
</dbReference>
<reference evidence="7 8" key="1">
    <citation type="journal article" date="2019" name="Int. J. Syst. Evol. Microbiol.">
        <title>The Global Catalogue of Microorganisms (GCM) 10K type strain sequencing project: providing services to taxonomists for standard genome sequencing and annotation.</title>
        <authorList>
            <consortium name="The Broad Institute Genomics Platform"/>
            <consortium name="The Broad Institute Genome Sequencing Center for Infectious Disease"/>
            <person name="Wu L."/>
            <person name="Ma J."/>
        </authorList>
    </citation>
    <scope>NUCLEOTIDE SEQUENCE [LARGE SCALE GENOMIC DNA]</scope>
    <source>
        <strain evidence="7 8">JCM 15421</strain>
    </source>
</reference>
<dbReference type="Gene3D" id="1.10.287.380">
    <property type="entry name" value="Valyl-tRNA synthetase, C-terminal domain"/>
    <property type="match status" value="1"/>
</dbReference>
<feature type="compositionally biased region" description="Basic and acidic residues" evidence="5">
    <location>
        <begin position="535"/>
        <end position="550"/>
    </location>
</feature>
<dbReference type="SUPFAM" id="SSF52540">
    <property type="entry name" value="P-loop containing nucleoside triphosphate hydrolases"/>
    <property type="match status" value="2"/>
</dbReference>
<dbReference type="InterPro" id="IPR050611">
    <property type="entry name" value="ABCF"/>
</dbReference>
<gene>
    <name evidence="7" type="ORF">GCM10009105_02600</name>
</gene>
<evidence type="ECO:0000259" key="6">
    <source>
        <dbReference type="PROSITE" id="PS50893"/>
    </source>
</evidence>
<dbReference type="RefSeq" id="WP_343786350.1">
    <property type="nucleotide sequence ID" value="NZ_BAAAEU010000001.1"/>
</dbReference>
<dbReference type="PROSITE" id="PS50893">
    <property type="entry name" value="ABC_TRANSPORTER_2"/>
    <property type="match status" value="2"/>
</dbReference>
<dbReference type="InterPro" id="IPR003439">
    <property type="entry name" value="ABC_transporter-like_ATP-bd"/>
</dbReference>
<feature type="region of interest" description="Disordered" evidence="5">
    <location>
        <begin position="528"/>
        <end position="550"/>
    </location>
</feature>